<dbReference type="InterPro" id="IPR016186">
    <property type="entry name" value="C-type_lectin-like/link_sf"/>
</dbReference>
<name>A0AAV4CC77_9GAST</name>
<proteinExistence type="predicted"/>
<dbReference type="CDD" id="cd00037">
    <property type="entry name" value="CLECT"/>
    <property type="match status" value="1"/>
</dbReference>
<dbReference type="SMART" id="SM00034">
    <property type="entry name" value="CLECT"/>
    <property type="match status" value="1"/>
</dbReference>
<keyword evidence="1" id="KW-0472">Membrane</keyword>
<accession>A0AAV4CC77</accession>
<dbReference type="InterPro" id="IPR050111">
    <property type="entry name" value="C-type_lectin/snaclec_domain"/>
</dbReference>
<comment type="caution">
    <text evidence="3">The sequence shown here is derived from an EMBL/GenBank/DDBJ whole genome shotgun (WGS) entry which is preliminary data.</text>
</comment>
<dbReference type="Pfam" id="PF00059">
    <property type="entry name" value="Lectin_C"/>
    <property type="match status" value="1"/>
</dbReference>
<feature type="transmembrane region" description="Helical" evidence="1">
    <location>
        <begin position="61"/>
        <end position="80"/>
    </location>
</feature>
<dbReference type="PROSITE" id="PS50041">
    <property type="entry name" value="C_TYPE_LECTIN_2"/>
    <property type="match status" value="1"/>
</dbReference>
<dbReference type="Proteomes" id="UP000735302">
    <property type="component" value="Unassembled WGS sequence"/>
</dbReference>
<feature type="domain" description="C-type lectin" evidence="2">
    <location>
        <begin position="101"/>
        <end position="222"/>
    </location>
</feature>
<gene>
    <name evidence="3" type="ORF">PoB_005507800</name>
</gene>
<dbReference type="SUPFAM" id="SSF56436">
    <property type="entry name" value="C-type lectin-like"/>
    <property type="match status" value="1"/>
</dbReference>
<keyword evidence="1" id="KW-0812">Transmembrane</keyword>
<evidence type="ECO:0000256" key="1">
    <source>
        <dbReference type="SAM" id="Phobius"/>
    </source>
</evidence>
<evidence type="ECO:0000259" key="2">
    <source>
        <dbReference type="PROSITE" id="PS50041"/>
    </source>
</evidence>
<dbReference type="EMBL" id="BLXT01006043">
    <property type="protein sequence ID" value="GFO28573.1"/>
    <property type="molecule type" value="Genomic_DNA"/>
</dbReference>
<protein>
    <submittedName>
        <fullName evidence="3">Collectin-11</fullName>
    </submittedName>
</protein>
<dbReference type="AlphaFoldDB" id="A0AAV4CC77"/>
<sequence length="225" mass="25145">MGIVVTDRALVVAADTAEEEERVSLAVEAGAVAAYARHETDHSEVYTRSALTRSTPKISELGIMMSPLPILLILAILMIGPGPGPEPVEGYVAYASTTVAHRNKHYHVSKDKEPFNLAKMNGRCRQLGGYLAQIDDRDEFKYVWSLISAAKGSGPFFIGMTDEASEGRFYNYNDKSPAKYKNWRWFQPDNWWNEDCVEIQLNFAVLGMNDLACWKSGRYVCEVPA</sequence>
<keyword evidence="1" id="KW-1133">Transmembrane helix</keyword>
<reference evidence="3 4" key="1">
    <citation type="journal article" date="2021" name="Elife">
        <title>Chloroplast acquisition without the gene transfer in kleptoplastic sea slugs, Plakobranchus ocellatus.</title>
        <authorList>
            <person name="Maeda T."/>
            <person name="Takahashi S."/>
            <person name="Yoshida T."/>
            <person name="Shimamura S."/>
            <person name="Takaki Y."/>
            <person name="Nagai Y."/>
            <person name="Toyoda A."/>
            <person name="Suzuki Y."/>
            <person name="Arimoto A."/>
            <person name="Ishii H."/>
            <person name="Satoh N."/>
            <person name="Nishiyama T."/>
            <person name="Hasebe M."/>
            <person name="Maruyama T."/>
            <person name="Minagawa J."/>
            <person name="Obokata J."/>
            <person name="Shigenobu S."/>
        </authorList>
    </citation>
    <scope>NUCLEOTIDE SEQUENCE [LARGE SCALE GENOMIC DNA]</scope>
</reference>
<dbReference type="InterPro" id="IPR001304">
    <property type="entry name" value="C-type_lectin-like"/>
</dbReference>
<dbReference type="InterPro" id="IPR016187">
    <property type="entry name" value="CTDL_fold"/>
</dbReference>
<evidence type="ECO:0000313" key="4">
    <source>
        <dbReference type="Proteomes" id="UP000735302"/>
    </source>
</evidence>
<dbReference type="Gene3D" id="3.10.100.10">
    <property type="entry name" value="Mannose-Binding Protein A, subunit A"/>
    <property type="match status" value="1"/>
</dbReference>
<dbReference type="PANTHER" id="PTHR22803">
    <property type="entry name" value="MANNOSE, PHOSPHOLIPASE, LECTIN RECEPTOR RELATED"/>
    <property type="match status" value="1"/>
</dbReference>
<evidence type="ECO:0000313" key="3">
    <source>
        <dbReference type="EMBL" id="GFO28573.1"/>
    </source>
</evidence>
<organism evidence="3 4">
    <name type="scientific">Plakobranchus ocellatus</name>
    <dbReference type="NCBI Taxonomy" id="259542"/>
    <lineage>
        <taxon>Eukaryota</taxon>
        <taxon>Metazoa</taxon>
        <taxon>Spiralia</taxon>
        <taxon>Lophotrochozoa</taxon>
        <taxon>Mollusca</taxon>
        <taxon>Gastropoda</taxon>
        <taxon>Heterobranchia</taxon>
        <taxon>Euthyneura</taxon>
        <taxon>Panpulmonata</taxon>
        <taxon>Sacoglossa</taxon>
        <taxon>Placobranchoidea</taxon>
        <taxon>Plakobranchidae</taxon>
        <taxon>Plakobranchus</taxon>
    </lineage>
</organism>
<keyword evidence="4" id="KW-1185">Reference proteome</keyword>